<keyword evidence="3" id="KW-1185">Reference proteome</keyword>
<dbReference type="Pfam" id="PF00535">
    <property type="entry name" value="Glycos_transf_2"/>
    <property type="match status" value="1"/>
</dbReference>
<protein>
    <recommendedName>
        <fullName evidence="1">Glycosyltransferase 2-like domain-containing protein</fullName>
    </recommendedName>
</protein>
<sequence length="332" mass="39069">MNTKTLVSICSPVYNGEDHIEDCIKGVLTQTYENFEYIIVDNASTDNTPSIIEKYRKKDSRIRVYRNEKTVCMDDNFNICAGYCSDNSKWIKYALADDYLFPDCVEKMVKVGEMDEQIGIVSAYRIAGRYVTSMGLPIEQNVFNGAEILKQQILLKLHVADGSPNTVMYKKSVFFEFNGFNSKYNQSDVELVFKLLDKYKFGFVHYVLTKSGRDKKGGFYYLVKHGFHILEYLDFGYKNLSNYKSISFDKDEMDYLKMYYARAIVSFLITKCAYFEWEDIKRMLGNIPEDIKKEVKKTFVRDFPKHIIKYFVSLLRRIKSYLRDKKRFEQFT</sequence>
<dbReference type="RefSeq" id="WP_157820334.1">
    <property type="nucleotide sequence ID" value="NZ_LT934425.1"/>
</dbReference>
<dbReference type="CDD" id="cd00761">
    <property type="entry name" value="Glyco_tranf_GTA_type"/>
    <property type="match status" value="1"/>
</dbReference>
<evidence type="ECO:0000313" key="2">
    <source>
        <dbReference type="EMBL" id="SOH03041.1"/>
    </source>
</evidence>
<dbReference type="AlphaFoldDB" id="A0A2C9CBG5"/>
<evidence type="ECO:0000259" key="1">
    <source>
        <dbReference type="Pfam" id="PF00535"/>
    </source>
</evidence>
<dbReference type="SUPFAM" id="SSF53448">
    <property type="entry name" value="Nucleotide-diphospho-sugar transferases"/>
    <property type="match status" value="1"/>
</dbReference>
<dbReference type="PANTHER" id="PTHR22916:SF56">
    <property type="entry name" value="GLYCOSYL TRANSFERASE"/>
    <property type="match status" value="1"/>
</dbReference>
<evidence type="ECO:0000313" key="3">
    <source>
        <dbReference type="Proteomes" id="UP000221734"/>
    </source>
</evidence>
<dbReference type="KEGG" id="kst:KSMBR1_0527"/>
<organism evidence="2 3">
    <name type="scientific">Kuenenia stuttgartiensis</name>
    <dbReference type="NCBI Taxonomy" id="174633"/>
    <lineage>
        <taxon>Bacteria</taxon>
        <taxon>Pseudomonadati</taxon>
        <taxon>Planctomycetota</taxon>
        <taxon>Candidatus Brocadiia</taxon>
        <taxon>Candidatus Brocadiales</taxon>
        <taxon>Candidatus Brocadiaceae</taxon>
        <taxon>Candidatus Kuenenia</taxon>
    </lineage>
</organism>
<dbReference type="PANTHER" id="PTHR22916">
    <property type="entry name" value="GLYCOSYLTRANSFERASE"/>
    <property type="match status" value="1"/>
</dbReference>
<dbReference type="InterPro" id="IPR029044">
    <property type="entry name" value="Nucleotide-diphossugar_trans"/>
</dbReference>
<dbReference type="Gene3D" id="3.90.550.10">
    <property type="entry name" value="Spore Coat Polysaccharide Biosynthesis Protein SpsA, Chain A"/>
    <property type="match status" value="1"/>
</dbReference>
<dbReference type="GO" id="GO:0016758">
    <property type="term" value="F:hexosyltransferase activity"/>
    <property type="evidence" value="ECO:0007669"/>
    <property type="project" value="UniProtKB-ARBA"/>
</dbReference>
<dbReference type="OrthoDB" id="9772170at2"/>
<feature type="domain" description="Glycosyltransferase 2-like" evidence="1">
    <location>
        <begin position="8"/>
        <end position="174"/>
    </location>
</feature>
<name>A0A2C9CBG5_KUEST</name>
<dbReference type="EMBL" id="LT934425">
    <property type="protein sequence ID" value="SOH03041.1"/>
    <property type="molecule type" value="Genomic_DNA"/>
</dbReference>
<dbReference type="Proteomes" id="UP000221734">
    <property type="component" value="Chromosome Kuenenia_stuttgartiensis_MBR1"/>
</dbReference>
<accession>A0A2C9CBG5</accession>
<gene>
    <name evidence="2" type="ORF">KSMBR1_0527</name>
</gene>
<dbReference type="InterPro" id="IPR001173">
    <property type="entry name" value="Glyco_trans_2-like"/>
</dbReference>
<reference evidence="3" key="1">
    <citation type="submission" date="2017-10" db="EMBL/GenBank/DDBJ databases">
        <authorList>
            <person name="Frank J."/>
        </authorList>
    </citation>
    <scope>NUCLEOTIDE SEQUENCE [LARGE SCALE GENOMIC DNA]</scope>
</reference>
<proteinExistence type="predicted"/>